<dbReference type="GO" id="GO:0003677">
    <property type="term" value="F:DNA binding"/>
    <property type="evidence" value="ECO:0007669"/>
    <property type="project" value="UniProtKB-KW"/>
</dbReference>
<sequence>MEPIKFLTVDEDISDHSDEFQIETNYMFFDPFKLEERKQELTDALKYCIDRLKDEQIIIDLQNSRDTISKRSQLMGKEIHRKIIDMLHFMKLEDDKEVIKYEREMLNYSLEELSYNSKEQEINSSKHAEKINTKQTYLSIEEHDKILEQLDNEEKTGDLTQEDKTSKIPITFIKEPGEYLIGQKRSIIQHEEKTLKKKCVEDKLESVLHTWFLQKRSIGDPVTEAMLKWKALEYNQLFNGSKGFFEDINDFMDKFKKKYNIKYLTNHGEKFSAEQDINDHFYQEFVKYITDNKIPLDNIYNADETGLNWKMLPNNYIFNSEYHLSETKSSESRVTLMVCTNATGSHKLPVFIIGKANNPHCLKNIKSLSVVYMKQKNAWMDNKLMSRWYREIFLPEIECVHRSNNEKCLLLIDNARSHVFTEHLNSINERCRVIFLPPDVTSLIQPMNQGIIEKLKKVYKKKLLRVMLTAESAKEIPRLLKSFDILKCIYFINEAWSEVTESDIKNGWRNFFPLYSDLELDSRSYLDMVTKIPKYNKITLKEINSWLHNDDNEQGWQVLDDLELALQKYQNNIDDEKNKEEENNEHSNDLIAKNVLDAINVFTSWYQAQTLCTFQDRQYLRKFQKRVSNKIRFDKKINNK</sequence>
<dbReference type="InterPro" id="IPR006600">
    <property type="entry name" value="HTH_CenpB_DNA-bd_dom"/>
</dbReference>
<dbReference type="PROSITE" id="PS51253">
    <property type="entry name" value="HTH_CENPB"/>
    <property type="match status" value="1"/>
</dbReference>
<dbReference type="SUPFAM" id="SSF46689">
    <property type="entry name" value="Homeodomain-like"/>
    <property type="match status" value="1"/>
</dbReference>
<evidence type="ECO:0000256" key="3">
    <source>
        <dbReference type="SAM" id="Coils"/>
    </source>
</evidence>
<dbReference type="EMBL" id="GL439967">
    <property type="protein sequence ID" value="EFN66481.1"/>
    <property type="molecule type" value="Genomic_DNA"/>
</dbReference>
<accession>E2AJ41</accession>
<evidence type="ECO:0000256" key="1">
    <source>
        <dbReference type="ARBA" id="ARBA00004123"/>
    </source>
</evidence>
<protein>
    <submittedName>
        <fullName evidence="5">Jerky protein-like protein-like</fullName>
    </submittedName>
</protein>
<dbReference type="PANTHER" id="PTHR19303:SF16">
    <property type="entry name" value="JERKY PROTEIN HOMOLOG-LIKE"/>
    <property type="match status" value="1"/>
</dbReference>
<dbReference type="Proteomes" id="UP000000311">
    <property type="component" value="Unassembled WGS sequence"/>
</dbReference>
<organism evidence="6">
    <name type="scientific">Camponotus floridanus</name>
    <name type="common">Florida carpenter ant</name>
    <dbReference type="NCBI Taxonomy" id="104421"/>
    <lineage>
        <taxon>Eukaryota</taxon>
        <taxon>Metazoa</taxon>
        <taxon>Ecdysozoa</taxon>
        <taxon>Arthropoda</taxon>
        <taxon>Hexapoda</taxon>
        <taxon>Insecta</taxon>
        <taxon>Pterygota</taxon>
        <taxon>Neoptera</taxon>
        <taxon>Endopterygota</taxon>
        <taxon>Hymenoptera</taxon>
        <taxon>Apocrita</taxon>
        <taxon>Aculeata</taxon>
        <taxon>Formicoidea</taxon>
        <taxon>Formicidae</taxon>
        <taxon>Formicinae</taxon>
        <taxon>Camponotus</taxon>
    </lineage>
</organism>
<dbReference type="InterPro" id="IPR009057">
    <property type="entry name" value="Homeodomain-like_sf"/>
</dbReference>
<dbReference type="Pfam" id="PF03184">
    <property type="entry name" value="DDE_1"/>
    <property type="match status" value="1"/>
</dbReference>
<dbReference type="OrthoDB" id="125347at2759"/>
<comment type="subcellular location">
    <subcellularLocation>
        <location evidence="1">Nucleus</location>
    </subcellularLocation>
</comment>
<evidence type="ECO:0000313" key="6">
    <source>
        <dbReference type="Proteomes" id="UP000000311"/>
    </source>
</evidence>
<dbReference type="InParanoid" id="E2AJ41"/>
<dbReference type="InterPro" id="IPR050863">
    <property type="entry name" value="CenT-Element_Derived"/>
</dbReference>
<name>E2AJ41_CAMFO</name>
<proteinExistence type="predicted"/>
<reference evidence="5 6" key="1">
    <citation type="journal article" date="2010" name="Science">
        <title>Genomic comparison of the ants Camponotus floridanus and Harpegnathos saltator.</title>
        <authorList>
            <person name="Bonasio R."/>
            <person name="Zhang G."/>
            <person name="Ye C."/>
            <person name="Mutti N.S."/>
            <person name="Fang X."/>
            <person name="Qin N."/>
            <person name="Donahue G."/>
            <person name="Yang P."/>
            <person name="Li Q."/>
            <person name="Li C."/>
            <person name="Zhang P."/>
            <person name="Huang Z."/>
            <person name="Berger S.L."/>
            <person name="Reinberg D."/>
            <person name="Wang J."/>
            <person name="Liebig J."/>
        </authorList>
    </citation>
    <scope>NUCLEOTIDE SEQUENCE [LARGE SCALE GENOMIC DNA]</scope>
    <source>
        <strain evidence="6">C129</strain>
    </source>
</reference>
<keyword evidence="2" id="KW-0238">DNA-binding</keyword>
<keyword evidence="6" id="KW-1185">Reference proteome</keyword>
<dbReference type="AlphaFoldDB" id="E2AJ41"/>
<evidence type="ECO:0000259" key="4">
    <source>
        <dbReference type="PROSITE" id="PS51253"/>
    </source>
</evidence>
<dbReference type="Pfam" id="PF03221">
    <property type="entry name" value="HTH_Tnp_Tc5"/>
    <property type="match status" value="1"/>
</dbReference>
<gene>
    <name evidence="5" type="ORF">EAG_10975</name>
</gene>
<dbReference type="Gene3D" id="1.10.10.60">
    <property type="entry name" value="Homeodomain-like"/>
    <property type="match status" value="1"/>
</dbReference>
<feature type="domain" description="HTH CENPB-type" evidence="4">
    <location>
        <begin position="192"/>
        <end position="265"/>
    </location>
</feature>
<feature type="coiled-coil region" evidence="3">
    <location>
        <begin position="559"/>
        <end position="586"/>
    </location>
</feature>
<keyword evidence="3" id="KW-0175">Coiled coil</keyword>
<evidence type="ECO:0000256" key="2">
    <source>
        <dbReference type="ARBA" id="ARBA00023125"/>
    </source>
</evidence>
<dbReference type="OMA" id="MREILKC"/>
<dbReference type="InterPro" id="IPR004875">
    <property type="entry name" value="DDE_SF_endonuclease_dom"/>
</dbReference>
<dbReference type="GO" id="GO:0005634">
    <property type="term" value="C:nucleus"/>
    <property type="evidence" value="ECO:0007669"/>
    <property type="project" value="UniProtKB-SubCell"/>
</dbReference>
<dbReference type="PANTHER" id="PTHR19303">
    <property type="entry name" value="TRANSPOSON"/>
    <property type="match status" value="1"/>
</dbReference>
<evidence type="ECO:0000313" key="5">
    <source>
        <dbReference type="EMBL" id="EFN66481.1"/>
    </source>
</evidence>